<dbReference type="InterPro" id="IPR036812">
    <property type="entry name" value="NAD(P)_OxRdtase_dom_sf"/>
</dbReference>
<dbReference type="InterPro" id="IPR023210">
    <property type="entry name" value="NADP_OxRdtase_dom"/>
</dbReference>
<dbReference type="PANTHER" id="PTHR43364:SF1">
    <property type="entry name" value="OXIDOREDUCTASE YDHF"/>
    <property type="match status" value="1"/>
</dbReference>
<dbReference type="GO" id="GO:0016491">
    <property type="term" value="F:oxidoreductase activity"/>
    <property type="evidence" value="ECO:0007669"/>
    <property type="project" value="InterPro"/>
</dbReference>
<dbReference type="AlphaFoldDB" id="F0S6A3"/>
<reference evidence="3" key="2">
    <citation type="submission" date="2011-02" db="EMBL/GenBank/DDBJ databases">
        <title>The complete genome of Pedobacter saltans DSM 12145.</title>
        <authorList>
            <consortium name="US DOE Joint Genome Institute (JGI-PGF)"/>
            <person name="Lucas S."/>
            <person name="Copeland A."/>
            <person name="Lapidus A."/>
            <person name="Bruce D."/>
            <person name="Goodwin L."/>
            <person name="Pitluck S."/>
            <person name="Kyrpides N."/>
            <person name="Mavromatis K."/>
            <person name="Pagani I."/>
            <person name="Ivanova N."/>
            <person name="Ovchinnikova G."/>
            <person name="Lu M."/>
            <person name="Detter J.C."/>
            <person name="Han C."/>
            <person name="Land M."/>
            <person name="Hauser L."/>
            <person name="Markowitz V."/>
            <person name="Cheng J.-F."/>
            <person name="Hugenholtz P."/>
            <person name="Woyke T."/>
            <person name="Wu D."/>
            <person name="Tindall B."/>
            <person name="Pomrenke H.G."/>
            <person name="Brambilla E."/>
            <person name="Klenk H.-P."/>
            <person name="Eisen J.A."/>
        </authorList>
    </citation>
    <scope>NUCLEOTIDE SEQUENCE [LARGE SCALE GENOMIC DNA]</scope>
    <source>
        <strain evidence="3">ATCC 51119 / DSM 12145 / JCM 21818 / LMG 10337 / NBRC 100064 / NCIMB 13643</strain>
    </source>
</reference>
<accession>F0S6A3</accession>
<dbReference type="KEGG" id="psn:Pedsa_2675"/>
<evidence type="ECO:0000313" key="3">
    <source>
        <dbReference type="Proteomes" id="UP000000310"/>
    </source>
</evidence>
<dbReference type="PANTHER" id="PTHR43364">
    <property type="entry name" value="NADH-SPECIFIC METHYLGLYOXAL REDUCTASE-RELATED"/>
    <property type="match status" value="1"/>
</dbReference>
<dbReference type="InterPro" id="IPR050523">
    <property type="entry name" value="AKR_Detox_Biosynth"/>
</dbReference>
<dbReference type="Proteomes" id="UP000000310">
    <property type="component" value="Chromosome"/>
</dbReference>
<organism evidence="2 3">
    <name type="scientific">Pseudopedobacter saltans (strain ATCC 51119 / DSM 12145 / JCM 21818 / CCUG 39354 / LMG 10337 / NBRC 100064 / NCIMB 13643)</name>
    <name type="common">Pedobacter saltans</name>
    <dbReference type="NCBI Taxonomy" id="762903"/>
    <lineage>
        <taxon>Bacteria</taxon>
        <taxon>Pseudomonadati</taxon>
        <taxon>Bacteroidota</taxon>
        <taxon>Sphingobacteriia</taxon>
        <taxon>Sphingobacteriales</taxon>
        <taxon>Sphingobacteriaceae</taxon>
        <taxon>Pseudopedobacter</taxon>
    </lineage>
</organism>
<dbReference type="GO" id="GO:0005829">
    <property type="term" value="C:cytosol"/>
    <property type="evidence" value="ECO:0007669"/>
    <property type="project" value="TreeGrafter"/>
</dbReference>
<proteinExistence type="predicted"/>
<protein>
    <submittedName>
        <fullName evidence="2">Aldo/keto reductase</fullName>
    </submittedName>
</protein>
<dbReference type="SUPFAM" id="SSF51430">
    <property type="entry name" value="NAD(P)-linked oxidoreductase"/>
    <property type="match status" value="1"/>
</dbReference>
<evidence type="ECO:0000259" key="1">
    <source>
        <dbReference type="Pfam" id="PF00248"/>
    </source>
</evidence>
<evidence type="ECO:0000313" key="2">
    <source>
        <dbReference type="EMBL" id="ADY53217.1"/>
    </source>
</evidence>
<dbReference type="EMBL" id="CP002545">
    <property type="protein sequence ID" value="ADY53217.1"/>
    <property type="molecule type" value="Genomic_DNA"/>
</dbReference>
<dbReference type="Gene3D" id="3.20.20.100">
    <property type="entry name" value="NADP-dependent oxidoreductase domain"/>
    <property type="match status" value="1"/>
</dbReference>
<dbReference type="InterPro" id="IPR020471">
    <property type="entry name" value="AKR"/>
</dbReference>
<dbReference type="eggNOG" id="COG4989">
    <property type="taxonomic scope" value="Bacteria"/>
</dbReference>
<name>F0S6A3_PSESL</name>
<feature type="domain" description="NADP-dependent oxidoreductase" evidence="1">
    <location>
        <begin position="45"/>
        <end position="315"/>
    </location>
</feature>
<sequence length="320" mass="36009">MIAKTFSMVIGKAIYFFIIVRNKYFAMEKIYLSDAGPKVSPAIYGFYRWNEVGSETSAEMEKIVNLCLDLGINTFDHADIYGDYGVEELFGDLIAKKSFKREDIVLFTKCGLRTPSTKHPEVRLDHLDTSAKHIIDSVENSLKKLKTDYIDIFLLNHLDPIANLEETASALLKLKTSGKVKNIGITNFSVFEHQLLASYLNIPIVTNHIELNLLNTTALDSGQIDYIKQRYMRPLASAPLAEGRIANGTDALATKVRAKLEKIAPKYNVDIESLAVAWLVKLGALPLIGTKNEQRIRNIVASFSIDLDRQDWYELYQAGK</sequence>
<dbReference type="HOGENOM" id="CLU_023205_8_0_10"/>
<gene>
    <name evidence="2" type="ordered locus">Pedsa_2675</name>
</gene>
<reference evidence="2 3" key="1">
    <citation type="journal article" date="2011" name="Stand. Genomic Sci.">
        <title>Complete genome sequence of the gliding, heparinolytic Pedobacter saltans type strain (113).</title>
        <authorList>
            <person name="Liolios K."/>
            <person name="Sikorski J."/>
            <person name="Lu M."/>
            <person name="Nolan M."/>
            <person name="Lapidus A."/>
            <person name="Lucas S."/>
            <person name="Hammon N."/>
            <person name="Deshpande S."/>
            <person name="Cheng J.F."/>
            <person name="Tapia R."/>
            <person name="Han C."/>
            <person name="Goodwin L."/>
            <person name="Pitluck S."/>
            <person name="Huntemann M."/>
            <person name="Ivanova N."/>
            <person name="Pagani I."/>
            <person name="Mavromatis K."/>
            <person name="Ovchinikova G."/>
            <person name="Pati A."/>
            <person name="Chen A."/>
            <person name="Palaniappan K."/>
            <person name="Land M."/>
            <person name="Hauser L."/>
            <person name="Brambilla E.M."/>
            <person name="Kotsyurbenko O."/>
            <person name="Rohde M."/>
            <person name="Tindall B.J."/>
            <person name="Abt B."/>
            <person name="Goker M."/>
            <person name="Detter J.C."/>
            <person name="Woyke T."/>
            <person name="Bristow J."/>
            <person name="Eisen J.A."/>
            <person name="Markowitz V."/>
            <person name="Hugenholtz P."/>
            <person name="Klenk H.P."/>
            <person name="Kyrpides N.C."/>
        </authorList>
    </citation>
    <scope>NUCLEOTIDE SEQUENCE [LARGE SCALE GENOMIC DNA]</scope>
    <source>
        <strain evidence="3">ATCC 51119 / DSM 12145 / JCM 21818 / LMG 10337 / NBRC 100064 / NCIMB 13643</strain>
    </source>
</reference>
<dbReference type="PRINTS" id="PR00069">
    <property type="entry name" value="ALDKETRDTASE"/>
</dbReference>
<keyword evidence="3" id="KW-1185">Reference proteome</keyword>
<dbReference type="Pfam" id="PF00248">
    <property type="entry name" value="Aldo_ket_red"/>
    <property type="match status" value="1"/>
</dbReference>